<feature type="region of interest" description="Disordered" evidence="1">
    <location>
        <begin position="175"/>
        <end position="203"/>
    </location>
</feature>
<dbReference type="Gene3D" id="1.10.30.50">
    <property type="match status" value="1"/>
</dbReference>
<evidence type="ECO:0000256" key="1">
    <source>
        <dbReference type="SAM" id="MobiDB-lite"/>
    </source>
</evidence>
<proteinExistence type="predicted"/>
<feature type="region of interest" description="Disordered" evidence="1">
    <location>
        <begin position="218"/>
        <end position="238"/>
    </location>
</feature>
<evidence type="ECO:0000259" key="3">
    <source>
        <dbReference type="SMART" id="SM00507"/>
    </source>
</evidence>
<dbReference type="PANTHER" id="PTHR33877:SF2">
    <property type="entry name" value="OS07G0170200 PROTEIN"/>
    <property type="match status" value="1"/>
</dbReference>
<keyword evidence="5" id="KW-1185">Reference proteome</keyword>
<reference evidence="4 5" key="1">
    <citation type="submission" date="2024-10" db="EMBL/GenBank/DDBJ databases">
        <title>Updated reference genomes for cyclostephanoid diatoms.</title>
        <authorList>
            <person name="Roberts W.R."/>
            <person name="Alverson A.J."/>
        </authorList>
    </citation>
    <scope>NUCLEOTIDE SEQUENCE [LARGE SCALE GENOMIC DNA]</scope>
    <source>
        <strain evidence="4 5">AJA232-27</strain>
    </source>
</reference>
<accession>A0ABD3M224</accession>
<keyword evidence="2" id="KW-0812">Transmembrane</keyword>
<evidence type="ECO:0000256" key="2">
    <source>
        <dbReference type="SAM" id="Phobius"/>
    </source>
</evidence>
<dbReference type="InterPro" id="IPR029471">
    <property type="entry name" value="HNH_5"/>
</dbReference>
<evidence type="ECO:0000313" key="4">
    <source>
        <dbReference type="EMBL" id="KAL3757737.1"/>
    </source>
</evidence>
<dbReference type="InterPro" id="IPR052892">
    <property type="entry name" value="NA-targeting_endonuclease"/>
</dbReference>
<feature type="compositionally biased region" description="Low complexity" evidence="1">
    <location>
        <begin position="13"/>
        <end position="22"/>
    </location>
</feature>
<keyword evidence="2" id="KW-0472">Membrane</keyword>
<comment type="caution">
    <text evidence="4">The sequence shown here is derived from an EMBL/GenBank/DDBJ whole genome shotgun (WGS) entry which is preliminary data.</text>
</comment>
<organism evidence="4 5">
    <name type="scientific">Discostella pseudostelligera</name>
    <dbReference type="NCBI Taxonomy" id="259834"/>
    <lineage>
        <taxon>Eukaryota</taxon>
        <taxon>Sar</taxon>
        <taxon>Stramenopiles</taxon>
        <taxon>Ochrophyta</taxon>
        <taxon>Bacillariophyta</taxon>
        <taxon>Coscinodiscophyceae</taxon>
        <taxon>Thalassiosirophycidae</taxon>
        <taxon>Stephanodiscales</taxon>
        <taxon>Stephanodiscaceae</taxon>
        <taxon>Discostella</taxon>
    </lineage>
</organism>
<dbReference type="AlphaFoldDB" id="A0ABD3M224"/>
<feature type="compositionally biased region" description="Basic residues" evidence="1">
    <location>
        <begin position="218"/>
        <end position="234"/>
    </location>
</feature>
<dbReference type="EMBL" id="JALLBG020000254">
    <property type="protein sequence ID" value="KAL3757737.1"/>
    <property type="molecule type" value="Genomic_DNA"/>
</dbReference>
<feature type="transmembrane region" description="Helical" evidence="2">
    <location>
        <begin position="111"/>
        <end position="136"/>
    </location>
</feature>
<dbReference type="Proteomes" id="UP001530293">
    <property type="component" value="Unassembled WGS sequence"/>
</dbReference>
<feature type="compositionally biased region" description="Low complexity" evidence="1">
    <location>
        <begin position="177"/>
        <end position="190"/>
    </location>
</feature>
<evidence type="ECO:0000313" key="5">
    <source>
        <dbReference type="Proteomes" id="UP001530293"/>
    </source>
</evidence>
<feature type="region of interest" description="Disordered" evidence="1">
    <location>
        <begin position="262"/>
        <end position="299"/>
    </location>
</feature>
<feature type="region of interest" description="Disordered" evidence="1">
    <location>
        <begin position="1"/>
        <end position="22"/>
    </location>
</feature>
<feature type="compositionally biased region" description="Low complexity" evidence="1">
    <location>
        <begin position="281"/>
        <end position="299"/>
    </location>
</feature>
<name>A0ABD3M224_9STRA</name>
<dbReference type="CDD" id="cd00085">
    <property type="entry name" value="HNHc"/>
    <property type="match status" value="1"/>
</dbReference>
<dbReference type="PANTHER" id="PTHR33877">
    <property type="entry name" value="SLL1193 PROTEIN"/>
    <property type="match status" value="1"/>
</dbReference>
<keyword evidence="2" id="KW-1133">Transmembrane helix</keyword>
<protein>
    <recommendedName>
        <fullName evidence="3">HNH nuclease domain-containing protein</fullName>
    </recommendedName>
</protein>
<feature type="domain" description="HNH nuclease" evidence="3">
    <location>
        <begin position="378"/>
        <end position="431"/>
    </location>
</feature>
<dbReference type="SMART" id="SM00507">
    <property type="entry name" value="HNHc"/>
    <property type="match status" value="1"/>
</dbReference>
<sequence>MIAKIDEIVSPTPMSSASEFPSSASASSFMNLRSGGRNDNLNPTAPTFNTVTDACAAIVVEMEQQHQRGRLQQCQMYYNAVAIGSGNGGNIGTRITATTRRTLFHRRQKRVNVTMTSILLLPIASLLVSYTTALVYHSVPTNILARRVSNVGNKISILSTTSLFYKLDANDSYSDPSVASANNNNANNKNGGEEEGTNSSSSSASIINSTLQFARAKRARKLHRHPSKKAKKKSGKESNDDIIVELLPSTFADDYFDDDEQTPFILSEPGEGETWIPPLPSSSSSSPARTSAATTSESCSKLDRHPALVLNADYQPLRMLPLSIWSWQDTIKAVLSGKAVVVDIHPNIFVRAVSLDMPVPSVIALREYAPTGKAKPAFTRRNVFLRDGYRCQYCSNLFRMSELSLDHVEPRCMGGKLTWENTVTCCMKCNGRKGCLRPNELHRVGMELKSRPKCPTLYELAASASNFVPRRVHPTWAPFLGMSLVGDSNGGGGGASSSVMSVASSSSKMVD</sequence>
<dbReference type="InterPro" id="IPR003615">
    <property type="entry name" value="HNH_nuc"/>
</dbReference>
<gene>
    <name evidence="4" type="ORF">ACHAWU_000378</name>
</gene>
<dbReference type="Pfam" id="PF14279">
    <property type="entry name" value="HNH_5"/>
    <property type="match status" value="1"/>
</dbReference>